<keyword evidence="1" id="KW-0479">Metal-binding</keyword>
<dbReference type="PROSITE" id="PS50089">
    <property type="entry name" value="ZF_RING_2"/>
    <property type="match status" value="1"/>
</dbReference>
<dbReference type="InterPro" id="IPR001841">
    <property type="entry name" value="Znf_RING"/>
</dbReference>
<feature type="compositionally biased region" description="Basic and acidic residues" evidence="5">
    <location>
        <begin position="204"/>
        <end position="219"/>
    </location>
</feature>
<evidence type="ECO:0000256" key="5">
    <source>
        <dbReference type="SAM" id="MobiDB-lite"/>
    </source>
</evidence>
<gene>
    <name evidence="8" type="ORF">N0V83_008838</name>
</gene>
<dbReference type="Pfam" id="PF04434">
    <property type="entry name" value="SWIM"/>
    <property type="match status" value="1"/>
</dbReference>
<keyword evidence="3" id="KW-0862">Zinc</keyword>
<dbReference type="PROSITE" id="PS50966">
    <property type="entry name" value="ZF_SWIM"/>
    <property type="match status" value="1"/>
</dbReference>
<dbReference type="PANTHER" id="PTHR21540:SF0">
    <property type="entry name" value="PHD FAMILY PROTEIN"/>
    <property type="match status" value="1"/>
</dbReference>
<evidence type="ECO:0000256" key="4">
    <source>
        <dbReference type="PROSITE-ProRule" id="PRU00175"/>
    </source>
</evidence>
<keyword evidence="2 4" id="KW-0863">Zinc-finger</keyword>
<evidence type="ECO:0000256" key="3">
    <source>
        <dbReference type="ARBA" id="ARBA00022833"/>
    </source>
</evidence>
<dbReference type="PANTHER" id="PTHR21540">
    <property type="entry name" value="RING FINGER AND SWIM DOMAIN-CONTAINING PROTEIN 2"/>
    <property type="match status" value="1"/>
</dbReference>
<dbReference type="Gene3D" id="3.30.40.10">
    <property type="entry name" value="Zinc/RING finger domain, C3HC4 (zinc finger)"/>
    <property type="match status" value="1"/>
</dbReference>
<evidence type="ECO:0000313" key="8">
    <source>
        <dbReference type="EMBL" id="KAJ4365220.1"/>
    </source>
</evidence>
<evidence type="ECO:0000256" key="2">
    <source>
        <dbReference type="ARBA" id="ARBA00022771"/>
    </source>
</evidence>
<feature type="region of interest" description="Disordered" evidence="5">
    <location>
        <begin position="196"/>
        <end position="219"/>
    </location>
</feature>
<feature type="domain" description="SWIM-type" evidence="7">
    <location>
        <begin position="140"/>
        <end position="172"/>
    </location>
</feature>
<dbReference type="Pfam" id="PF13639">
    <property type="entry name" value="zf-RING_2"/>
    <property type="match status" value="1"/>
</dbReference>
<dbReference type="InterPro" id="IPR007527">
    <property type="entry name" value="Znf_SWIM"/>
</dbReference>
<accession>A0A9W9CJ24</accession>
<evidence type="ECO:0000259" key="7">
    <source>
        <dbReference type="PROSITE" id="PS50966"/>
    </source>
</evidence>
<dbReference type="GO" id="GO:0008270">
    <property type="term" value="F:zinc ion binding"/>
    <property type="evidence" value="ECO:0007669"/>
    <property type="project" value="UniProtKB-KW"/>
</dbReference>
<proteinExistence type="predicted"/>
<feature type="domain" description="RING-type" evidence="6">
    <location>
        <begin position="226"/>
        <end position="272"/>
    </location>
</feature>
<dbReference type="SMART" id="SM00744">
    <property type="entry name" value="RINGv"/>
    <property type="match status" value="1"/>
</dbReference>
<dbReference type="AlphaFoldDB" id="A0A9W9CJ24"/>
<dbReference type="InterPro" id="IPR013083">
    <property type="entry name" value="Znf_RING/FYVE/PHD"/>
</dbReference>
<sequence>MSSITPNAAQSRTDSDCRLLPARTPRKRKTITYAEEDEDALSDCQLPPDKKQKARDVPAVGDLTTDSPKKTPKKRGKQDSNVVPEEKRLRRFRPNAPQSYLGVKERALTQRLTVLSRERSGTDEVPREKVVIAGSTGNVYTVNISLTPSCDCPHAEKGNQCKHIIYVMLRVLKAQEHVAYQLALLSSELREVIKNAPPIPGVETDGKDGTEKEGEDTNRKPIEGECPICYDELSDKESVVYCKVSCGNNVHKDCMQKWMAMTRGKTTCPYCRAKWAEDTGLEGKLGNVDIKGLERNEDGYVNVAGQLGLSGQRDYSTYHQFWVRQHLGHGRGGRRRRDYDYDDDEDDY</sequence>
<dbReference type="InterPro" id="IPR039903">
    <property type="entry name" value="Zswim2"/>
</dbReference>
<organism evidence="8 9">
    <name type="scientific">Neocucurbitaria cava</name>
    <dbReference type="NCBI Taxonomy" id="798079"/>
    <lineage>
        <taxon>Eukaryota</taxon>
        <taxon>Fungi</taxon>
        <taxon>Dikarya</taxon>
        <taxon>Ascomycota</taxon>
        <taxon>Pezizomycotina</taxon>
        <taxon>Dothideomycetes</taxon>
        <taxon>Pleosporomycetidae</taxon>
        <taxon>Pleosporales</taxon>
        <taxon>Pleosporineae</taxon>
        <taxon>Cucurbitariaceae</taxon>
        <taxon>Neocucurbitaria</taxon>
    </lineage>
</organism>
<dbReference type="Proteomes" id="UP001140560">
    <property type="component" value="Unassembled WGS sequence"/>
</dbReference>
<evidence type="ECO:0000256" key="1">
    <source>
        <dbReference type="ARBA" id="ARBA00022723"/>
    </source>
</evidence>
<keyword evidence="9" id="KW-1185">Reference proteome</keyword>
<dbReference type="GO" id="GO:0061630">
    <property type="term" value="F:ubiquitin protein ligase activity"/>
    <property type="evidence" value="ECO:0007669"/>
    <property type="project" value="InterPro"/>
</dbReference>
<dbReference type="CDD" id="cd16494">
    <property type="entry name" value="RING-CH-C4HC3_ZSWM2"/>
    <property type="match status" value="1"/>
</dbReference>
<feature type="region of interest" description="Disordered" evidence="5">
    <location>
        <begin position="1"/>
        <end position="85"/>
    </location>
</feature>
<comment type="caution">
    <text evidence="8">The sequence shown here is derived from an EMBL/GenBank/DDBJ whole genome shotgun (WGS) entry which is preliminary data.</text>
</comment>
<feature type="compositionally biased region" description="Polar residues" evidence="5">
    <location>
        <begin position="1"/>
        <end position="12"/>
    </location>
</feature>
<protein>
    <submittedName>
        <fullName evidence="8">Uncharacterized protein</fullName>
    </submittedName>
</protein>
<dbReference type="SUPFAM" id="SSF57850">
    <property type="entry name" value="RING/U-box"/>
    <property type="match status" value="1"/>
</dbReference>
<reference evidence="8" key="1">
    <citation type="submission" date="2022-10" db="EMBL/GenBank/DDBJ databases">
        <title>Tapping the CABI collections for fungal endophytes: first genome assemblies for Collariella, Neodidymelliopsis, Ascochyta clinopodiicola, Didymella pomorum, Didymosphaeria variabile, Neocosmospora piperis and Neocucurbitaria cava.</title>
        <authorList>
            <person name="Hill R."/>
        </authorList>
    </citation>
    <scope>NUCLEOTIDE SEQUENCE</scope>
    <source>
        <strain evidence="8">IMI 356814</strain>
    </source>
</reference>
<dbReference type="InterPro" id="IPR011016">
    <property type="entry name" value="Znf_RING-CH"/>
</dbReference>
<dbReference type="EMBL" id="JAPEUY010000016">
    <property type="protein sequence ID" value="KAJ4365220.1"/>
    <property type="molecule type" value="Genomic_DNA"/>
</dbReference>
<evidence type="ECO:0000313" key="9">
    <source>
        <dbReference type="Proteomes" id="UP001140560"/>
    </source>
</evidence>
<evidence type="ECO:0000259" key="6">
    <source>
        <dbReference type="PROSITE" id="PS50089"/>
    </source>
</evidence>
<dbReference type="OrthoDB" id="2122982at2759"/>
<name>A0A9W9CJ24_9PLEO</name>